<feature type="transmembrane region" description="Helical" evidence="3">
    <location>
        <begin position="86"/>
        <end position="104"/>
    </location>
</feature>
<dbReference type="Gene3D" id="3.30.565.10">
    <property type="entry name" value="Histidine kinase-like ATPase, C-terminal domain"/>
    <property type="match status" value="1"/>
</dbReference>
<dbReference type="PANTHER" id="PTHR45569">
    <property type="entry name" value="SENSOR PROTEIN KDPD"/>
    <property type="match status" value="1"/>
</dbReference>
<dbReference type="GO" id="GO:0016301">
    <property type="term" value="F:kinase activity"/>
    <property type="evidence" value="ECO:0007669"/>
    <property type="project" value="UniProtKB-KW"/>
</dbReference>
<dbReference type="InterPro" id="IPR003594">
    <property type="entry name" value="HATPase_dom"/>
</dbReference>
<protein>
    <recommendedName>
        <fullName evidence="2">histidine kinase</fullName>
        <ecNumber evidence="2">2.7.13.3</ecNumber>
    </recommendedName>
</protein>
<dbReference type="Gene3D" id="1.10.287.130">
    <property type="match status" value="1"/>
</dbReference>
<comment type="caution">
    <text evidence="5">The sequence shown here is derived from an EMBL/GenBank/DDBJ whole genome shotgun (WGS) entry which is preliminary data.</text>
</comment>
<evidence type="ECO:0000259" key="4">
    <source>
        <dbReference type="PROSITE" id="PS50109"/>
    </source>
</evidence>
<dbReference type="EC" id="2.7.13.3" evidence="2"/>
<comment type="catalytic activity">
    <reaction evidence="1">
        <text>ATP + protein L-histidine = ADP + protein N-phospho-L-histidine.</text>
        <dbReference type="EC" id="2.7.13.3"/>
    </reaction>
</comment>
<evidence type="ECO:0000256" key="2">
    <source>
        <dbReference type="ARBA" id="ARBA00012438"/>
    </source>
</evidence>
<gene>
    <name evidence="5" type="ORF">IEE83_01660</name>
</gene>
<dbReference type="SUPFAM" id="SSF47384">
    <property type="entry name" value="Homodimeric domain of signal transducing histidine kinase"/>
    <property type="match status" value="1"/>
</dbReference>
<keyword evidence="3" id="KW-0472">Membrane</keyword>
<dbReference type="PANTHER" id="PTHR45569:SF1">
    <property type="entry name" value="SENSOR PROTEIN KDPD"/>
    <property type="match status" value="1"/>
</dbReference>
<dbReference type="InterPro" id="IPR036097">
    <property type="entry name" value="HisK_dim/P_sf"/>
</dbReference>
<keyword evidence="3" id="KW-0812">Transmembrane</keyword>
<evidence type="ECO:0000313" key="5">
    <source>
        <dbReference type="EMBL" id="MBE9460577.1"/>
    </source>
</evidence>
<organism evidence="5 6">
    <name type="scientific">Dyadobacter subterraneus</name>
    <dbReference type="NCBI Taxonomy" id="2773304"/>
    <lineage>
        <taxon>Bacteria</taxon>
        <taxon>Pseudomonadati</taxon>
        <taxon>Bacteroidota</taxon>
        <taxon>Cytophagia</taxon>
        <taxon>Cytophagales</taxon>
        <taxon>Spirosomataceae</taxon>
        <taxon>Dyadobacter</taxon>
    </lineage>
</organism>
<evidence type="ECO:0000256" key="3">
    <source>
        <dbReference type="SAM" id="Phobius"/>
    </source>
</evidence>
<name>A0ABR9W540_9BACT</name>
<dbReference type="InterPro" id="IPR036890">
    <property type="entry name" value="HATPase_C_sf"/>
</dbReference>
<keyword evidence="3" id="KW-1133">Transmembrane helix</keyword>
<evidence type="ECO:0000256" key="1">
    <source>
        <dbReference type="ARBA" id="ARBA00000085"/>
    </source>
</evidence>
<dbReference type="Pfam" id="PF02518">
    <property type="entry name" value="HATPase_c"/>
    <property type="match status" value="1"/>
</dbReference>
<accession>A0ABR9W540</accession>
<keyword evidence="6" id="KW-1185">Reference proteome</keyword>
<sequence length="369" mass="42053">MCNSKPCHRVKNLSHVSLNLRQKRIRLYNTVRAALWHFPISKNSQIPQHGTTLVSYKIIWSSGQCFADQKGLHAFIIAKSWWDNDLSFNLTVVALAALAVYLVLHRQLVYFKQKYNFLQRQLKALTIETNETIERLRQSEIVLLENNKIKNQLITMVLHDIRSPVRSISTISSYLADKRCFIPVNNFNETLHQLKLGSRSLETFTEKFFLWADSQRDDFKIKPCYFALDAFLLEVTNLYQDIAKMNENKIMVLPTCLVCFCDYQLLACVIRNLVDNANKYTFHGIITLSAFLESNELILNVSDTGNGLTPAEINDFITGNVNGTTSGTGSFLILALLKKIEGRLQIQSAPGKGSTFSIRLKIYYPAQTG</sequence>
<keyword evidence="5" id="KW-0418">Kinase</keyword>
<dbReference type="InterPro" id="IPR004358">
    <property type="entry name" value="Sig_transdc_His_kin-like_C"/>
</dbReference>
<keyword evidence="5" id="KW-0808">Transferase</keyword>
<dbReference type="EMBL" id="JACYGY010000001">
    <property type="protein sequence ID" value="MBE9460577.1"/>
    <property type="molecule type" value="Genomic_DNA"/>
</dbReference>
<dbReference type="Proteomes" id="UP000634134">
    <property type="component" value="Unassembled WGS sequence"/>
</dbReference>
<dbReference type="InterPro" id="IPR052023">
    <property type="entry name" value="Histidine_kinase_KdpD"/>
</dbReference>
<dbReference type="SUPFAM" id="SSF55874">
    <property type="entry name" value="ATPase domain of HSP90 chaperone/DNA topoisomerase II/histidine kinase"/>
    <property type="match status" value="1"/>
</dbReference>
<proteinExistence type="predicted"/>
<dbReference type="PROSITE" id="PS50109">
    <property type="entry name" value="HIS_KIN"/>
    <property type="match status" value="1"/>
</dbReference>
<dbReference type="InterPro" id="IPR005467">
    <property type="entry name" value="His_kinase_dom"/>
</dbReference>
<dbReference type="PRINTS" id="PR00344">
    <property type="entry name" value="BCTRLSENSOR"/>
</dbReference>
<evidence type="ECO:0000313" key="6">
    <source>
        <dbReference type="Proteomes" id="UP000634134"/>
    </source>
</evidence>
<dbReference type="RefSeq" id="WP_194118905.1">
    <property type="nucleotide sequence ID" value="NZ_JACYGY010000001.1"/>
</dbReference>
<reference evidence="6" key="1">
    <citation type="submission" date="2023-07" db="EMBL/GenBank/DDBJ databases">
        <title>Dyadobacter sp. nov 'subterranea' isolated from contaminted grondwater.</title>
        <authorList>
            <person name="Szabo I."/>
            <person name="Al-Omari J."/>
            <person name="Szerdahelyi S.G."/>
            <person name="Rado J."/>
        </authorList>
    </citation>
    <scope>NUCLEOTIDE SEQUENCE [LARGE SCALE GENOMIC DNA]</scope>
    <source>
        <strain evidence="6">UP-52</strain>
    </source>
</reference>
<dbReference type="SMART" id="SM00387">
    <property type="entry name" value="HATPase_c"/>
    <property type="match status" value="1"/>
</dbReference>
<feature type="domain" description="Histidine kinase" evidence="4">
    <location>
        <begin position="156"/>
        <end position="364"/>
    </location>
</feature>